<accession>A0A9P0IBZ0</accession>
<protein>
    <submittedName>
        <fullName evidence="1">Uncharacterized protein</fullName>
    </submittedName>
</protein>
<dbReference type="EMBL" id="LR824561">
    <property type="protein sequence ID" value="CAH1643915.1"/>
    <property type="molecule type" value="Genomic_DNA"/>
</dbReference>
<sequence>MVEISCTAPSQLDALLRALRILGKRQQTTIPQKKRPPTYPLSCAINAHFLRGQHKARTQIIWSYAQCIAQTGYNFVSCLNRFLKVSILHHYALSSSEKCDECQSIYGKCDHYIHGAPIYFHATFPQALR</sequence>
<evidence type="ECO:0000313" key="2">
    <source>
        <dbReference type="Proteomes" id="UP001153321"/>
    </source>
</evidence>
<dbReference type="Proteomes" id="UP001153321">
    <property type="component" value="Chromosome 30"/>
</dbReference>
<organism evidence="1 2">
    <name type="scientific">Spodoptera littoralis</name>
    <name type="common">Egyptian cotton leafworm</name>
    <dbReference type="NCBI Taxonomy" id="7109"/>
    <lineage>
        <taxon>Eukaryota</taxon>
        <taxon>Metazoa</taxon>
        <taxon>Ecdysozoa</taxon>
        <taxon>Arthropoda</taxon>
        <taxon>Hexapoda</taxon>
        <taxon>Insecta</taxon>
        <taxon>Pterygota</taxon>
        <taxon>Neoptera</taxon>
        <taxon>Endopterygota</taxon>
        <taxon>Lepidoptera</taxon>
        <taxon>Glossata</taxon>
        <taxon>Ditrysia</taxon>
        <taxon>Noctuoidea</taxon>
        <taxon>Noctuidae</taxon>
        <taxon>Amphipyrinae</taxon>
        <taxon>Spodoptera</taxon>
    </lineage>
</organism>
<keyword evidence="2" id="KW-1185">Reference proteome</keyword>
<gene>
    <name evidence="1" type="ORF">SPLIT_LOCUS9269</name>
</gene>
<name>A0A9P0IBZ0_SPOLI</name>
<reference evidence="1" key="1">
    <citation type="submission" date="2022-02" db="EMBL/GenBank/DDBJ databases">
        <authorList>
            <person name="King R."/>
        </authorList>
    </citation>
    <scope>NUCLEOTIDE SEQUENCE</scope>
</reference>
<evidence type="ECO:0000313" key="1">
    <source>
        <dbReference type="EMBL" id="CAH1643915.1"/>
    </source>
</evidence>
<dbReference type="AlphaFoldDB" id="A0A9P0IBZ0"/>
<proteinExistence type="predicted"/>